<feature type="repeat" description="WD" evidence="5">
    <location>
        <begin position="525"/>
        <end position="566"/>
    </location>
</feature>
<keyword evidence="8" id="KW-1185">Reference proteome</keyword>
<dbReference type="Gene3D" id="2.130.10.10">
    <property type="entry name" value="YVTN repeat-like/Quinoprotein amine dehydrogenase"/>
    <property type="match status" value="4"/>
</dbReference>
<dbReference type="PROSITE" id="PS50082">
    <property type="entry name" value="WD_REPEATS_2"/>
    <property type="match status" value="8"/>
</dbReference>
<dbReference type="InterPro" id="IPR001680">
    <property type="entry name" value="WD40_rpt"/>
</dbReference>
<dbReference type="InterPro" id="IPR036322">
    <property type="entry name" value="WD40_repeat_dom_sf"/>
</dbReference>
<dbReference type="GO" id="GO:0032040">
    <property type="term" value="C:small-subunit processome"/>
    <property type="evidence" value="ECO:0007669"/>
    <property type="project" value="EnsemblFungi"/>
</dbReference>
<dbReference type="InterPro" id="IPR013934">
    <property type="entry name" value="Utp13_C"/>
</dbReference>
<feature type="repeat" description="WD" evidence="5">
    <location>
        <begin position="440"/>
        <end position="481"/>
    </location>
</feature>
<dbReference type="CDD" id="cd00200">
    <property type="entry name" value="WD40"/>
    <property type="match status" value="1"/>
</dbReference>
<dbReference type="PROSITE" id="PS50294">
    <property type="entry name" value="WD_REPEATS_REGION"/>
    <property type="match status" value="7"/>
</dbReference>
<keyword evidence="3" id="KW-0677">Repeat</keyword>
<evidence type="ECO:0000256" key="5">
    <source>
        <dbReference type="PROSITE-ProRule" id="PRU00221"/>
    </source>
</evidence>
<evidence type="ECO:0000313" key="7">
    <source>
        <dbReference type="EMBL" id="PJF18606.1"/>
    </source>
</evidence>
<accession>A0A2H9TLJ5</accession>
<feature type="repeat" description="WD" evidence="5">
    <location>
        <begin position="482"/>
        <end position="515"/>
    </location>
</feature>
<evidence type="ECO:0000259" key="6">
    <source>
        <dbReference type="Pfam" id="PF08625"/>
    </source>
</evidence>
<dbReference type="GO" id="GO:0000447">
    <property type="term" value="P:endonucleolytic cleavage in ITS1 to separate SSU-rRNA from 5.8S rRNA and LSU-rRNA from tricistronic rRNA transcript (SSU-rRNA, 5.8S rRNA, LSU-rRNA)"/>
    <property type="evidence" value="ECO:0007669"/>
    <property type="project" value="EnsemblFungi"/>
</dbReference>
<dbReference type="InterPro" id="IPR019775">
    <property type="entry name" value="WD40_repeat_CS"/>
</dbReference>
<reference evidence="7 8" key="1">
    <citation type="submission" date="2016-10" db="EMBL/GenBank/DDBJ databases">
        <title>The genome of Paramicrosporidium saccamoebae is the missing link in understanding Cryptomycota and Microsporidia evolution.</title>
        <authorList>
            <person name="Quandt C.A."/>
            <person name="Beaudet D."/>
            <person name="Corsaro D."/>
            <person name="Michel R."/>
            <person name="Corradi N."/>
            <person name="James T."/>
        </authorList>
    </citation>
    <scope>NUCLEOTIDE SEQUENCE [LARGE SCALE GENOMIC DNA]</scope>
    <source>
        <strain evidence="7 8">KSL3</strain>
    </source>
</reference>
<evidence type="ECO:0000256" key="2">
    <source>
        <dbReference type="ARBA" id="ARBA00022574"/>
    </source>
</evidence>
<dbReference type="PANTHER" id="PTHR19854:SF15">
    <property type="entry name" value="TRANSDUCIN BETA-LIKE PROTEIN 3"/>
    <property type="match status" value="1"/>
</dbReference>
<dbReference type="GO" id="GO:0000472">
    <property type="term" value="P:endonucleolytic cleavage to generate mature 5'-end of SSU-rRNA from (SSU-rRNA, 5.8S rRNA, LSU-rRNA)"/>
    <property type="evidence" value="ECO:0007669"/>
    <property type="project" value="EnsemblFungi"/>
</dbReference>
<dbReference type="InterPro" id="IPR011047">
    <property type="entry name" value="Quinoprotein_ADH-like_sf"/>
</dbReference>
<dbReference type="GO" id="GO:0000480">
    <property type="term" value="P:endonucleolytic cleavage in 5'-ETS of tricistronic rRNA transcript (SSU-rRNA, 5.8S rRNA, LSU-rRNA)"/>
    <property type="evidence" value="ECO:0007669"/>
    <property type="project" value="EnsemblFungi"/>
</dbReference>
<dbReference type="SUPFAM" id="SSF50998">
    <property type="entry name" value="Quinoprotein alcohol dehydrogenase-like"/>
    <property type="match status" value="1"/>
</dbReference>
<proteinExistence type="predicted"/>
<dbReference type="PANTHER" id="PTHR19854">
    <property type="entry name" value="TRANSDUCIN BETA-LIKE 3"/>
    <property type="match status" value="1"/>
</dbReference>
<dbReference type="OrthoDB" id="5414888at2759"/>
<dbReference type="SUPFAM" id="SSF50978">
    <property type="entry name" value="WD40 repeat-like"/>
    <property type="match status" value="1"/>
</dbReference>
<feature type="repeat" description="WD" evidence="5">
    <location>
        <begin position="357"/>
        <end position="387"/>
    </location>
</feature>
<organism evidence="7 8">
    <name type="scientific">Paramicrosporidium saccamoebae</name>
    <dbReference type="NCBI Taxonomy" id="1246581"/>
    <lineage>
        <taxon>Eukaryota</taxon>
        <taxon>Fungi</taxon>
        <taxon>Fungi incertae sedis</taxon>
        <taxon>Cryptomycota</taxon>
        <taxon>Cryptomycota incertae sedis</taxon>
        <taxon>Paramicrosporidium</taxon>
    </lineage>
</organism>
<dbReference type="GO" id="GO:0034388">
    <property type="term" value="C:Pwp2p-containing subcomplex of 90S preribosome"/>
    <property type="evidence" value="ECO:0007669"/>
    <property type="project" value="EnsemblFungi"/>
</dbReference>
<protein>
    <recommendedName>
        <fullName evidence="6">U3 small nucleolar RNA-associated protein 13 C-terminal domain-containing protein</fullName>
    </recommendedName>
</protein>
<dbReference type="Pfam" id="PF08625">
    <property type="entry name" value="Utp13"/>
    <property type="match status" value="1"/>
</dbReference>
<dbReference type="PRINTS" id="PR00320">
    <property type="entry name" value="GPROTEINBRPT"/>
</dbReference>
<dbReference type="GO" id="GO:0034511">
    <property type="term" value="F:U3 snoRNA binding"/>
    <property type="evidence" value="ECO:0007669"/>
    <property type="project" value="EnsemblFungi"/>
</dbReference>
<dbReference type="PROSITE" id="PS00678">
    <property type="entry name" value="WD_REPEATS_1"/>
    <property type="match status" value="4"/>
</dbReference>
<dbReference type="Proteomes" id="UP000240830">
    <property type="component" value="Unassembled WGS sequence"/>
</dbReference>
<dbReference type="InterPro" id="IPR020472">
    <property type="entry name" value="WD40_PAC1"/>
</dbReference>
<feature type="repeat" description="WD" evidence="5">
    <location>
        <begin position="102"/>
        <end position="143"/>
    </location>
</feature>
<feature type="repeat" description="WD" evidence="5">
    <location>
        <begin position="395"/>
        <end position="437"/>
    </location>
</feature>
<evidence type="ECO:0000256" key="4">
    <source>
        <dbReference type="ARBA" id="ARBA00023242"/>
    </source>
</evidence>
<dbReference type="AlphaFoldDB" id="A0A2H9TLJ5"/>
<keyword evidence="4" id="KW-0539">Nucleus</keyword>
<gene>
    <name evidence="7" type="ORF">PSACC_01549</name>
</gene>
<dbReference type="EMBL" id="MTSL01000112">
    <property type="protein sequence ID" value="PJF18606.1"/>
    <property type="molecule type" value="Genomic_DNA"/>
</dbReference>
<feature type="repeat" description="WD" evidence="5">
    <location>
        <begin position="190"/>
        <end position="231"/>
    </location>
</feature>
<keyword evidence="2 5" id="KW-0853">WD repeat</keyword>
<evidence type="ECO:0000313" key="8">
    <source>
        <dbReference type="Proteomes" id="UP000240830"/>
    </source>
</evidence>
<feature type="repeat" description="WD" evidence="5">
    <location>
        <begin position="145"/>
        <end position="188"/>
    </location>
</feature>
<evidence type="ECO:0000256" key="3">
    <source>
        <dbReference type="ARBA" id="ARBA00022737"/>
    </source>
</evidence>
<dbReference type="STRING" id="1246581.A0A2H9TLJ5"/>
<feature type="domain" description="U3 small nucleolar RNA-associated protein 13 C-terminal" evidence="6">
    <location>
        <begin position="619"/>
        <end position="749"/>
    </location>
</feature>
<comment type="subcellular location">
    <subcellularLocation>
        <location evidence="1">Nucleus</location>
        <location evidence="1">Nucleolus</location>
    </subcellularLocation>
</comment>
<dbReference type="Pfam" id="PF00400">
    <property type="entry name" value="WD40"/>
    <property type="match status" value="9"/>
</dbReference>
<sequence length="751" mass="82811">MLASTSSLFAVDKVLEPIYTGGACHVSVDSTEKELLLMRSGSLFALRDPETGIAASILQMDDEENNVTVFAMKDAQTLVTCNTNNVFEVWTMGLPASPIHSWKAHASPILVLTHHATLPLLATGSADHGVRVWDSSKSYCTHNLKGVHGAIVTVLAFHPDPSIMHLFSASEDGTIAVWDLHESRAIKALKGAHVSSVTALSVSTCGGLLLSAGRDQIVNIWNLNQASTKPTKTIAVLEAVESAGWLTDKLFFTAGEKGIVRLWDAASGQCVLSSAVLGTAGHSITQVKLLREQLVAFTSDLFIFYLNPADLSVSRTMVGHHGEITDLTICNDRVVLSTNGPQLRLYQQELTHQCRLLVGHDEAVISLVSKDEVMVSGSRDHTAIVWNDFEMVCKLVGHTDVVSAVSMGNKSTALIATSSADMTLKLWNFNGKEAKLAWTSKAHEKDINHVCFTPNDKNIITTSQDKTVRIWKVEDGKLLGTIKGHKRGVWSAAVSPVEQLLATASADRTIKLWSLGEDFSCLKTLEGHNNSVLCIEFSKDGSRLYSAGSDGLVKVWDIKKSECICTIDAHSDRIWTMLRTEDETLLTGDASGILKVWRDMSEEEALAAQMLRDETIIKEQQLSNMIMRKDYTNAILLAMQLEQPHRLYTFFGQIVDGRSIQESIDLLAHLLAAFDETQIGKLTCWIRDWNTSLKRAYISQLLLHVILKKHKSPALKEVFGHIQPYTERHFEKIDDLLIGSHLIDFVVNKIK</sequence>
<evidence type="ECO:0000256" key="1">
    <source>
        <dbReference type="ARBA" id="ARBA00004604"/>
    </source>
</evidence>
<dbReference type="SMART" id="SM00320">
    <property type="entry name" value="WD40"/>
    <property type="match status" value="11"/>
</dbReference>
<dbReference type="InterPro" id="IPR015943">
    <property type="entry name" value="WD40/YVTN_repeat-like_dom_sf"/>
</dbReference>
<comment type="caution">
    <text evidence="7">The sequence shown here is derived from an EMBL/GenBank/DDBJ whole genome shotgun (WGS) entry which is preliminary data.</text>
</comment>
<name>A0A2H9TLJ5_9FUNG</name>